<evidence type="ECO:0000256" key="9">
    <source>
        <dbReference type="ARBA" id="ARBA00022695"/>
    </source>
</evidence>
<keyword evidence="11 17" id="KW-0067">ATP-binding</keyword>
<dbReference type="UniPathway" id="UPA00253">
    <property type="reaction ID" value="UER00332"/>
</dbReference>
<evidence type="ECO:0000256" key="13">
    <source>
        <dbReference type="ARBA" id="ARBA00023128"/>
    </source>
</evidence>
<evidence type="ECO:0000256" key="11">
    <source>
        <dbReference type="ARBA" id="ARBA00022840"/>
    </source>
</evidence>
<accession>A0A3N4KKX1</accession>
<protein>
    <recommendedName>
        <fullName evidence="17">Nicotinamide-nucleotide adenylyltransferase</fullName>
        <ecNumber evidence="17">2.7.7.1</ecNumber>
        <ecNumber evidence="17">2.7.7.18</ecNumber>
    </recommendedName>
</protein>
<evidence type="ECO:0000256" key="16">
    <source>
        <dbReference type="ARBA" id="ARBA00093425"/>
    </source>
</evidence>
<evidence type="ECO:0000256" key="1">
    <source>
        <dbReference type="ARBA" id="ARBA00001946"/>
    </source>
</evidence>
<proteinExistence type="inferred from homology"/>
<evidence type="ECO:0000256" key="14">
    <source>
        <dbReference type="ARBA" id="ARBA00048721"/>
    </source>
</evidence>
<evidence type="ECO:0000256" key="8">
    <source>
        <dbReference type="ARBA" id="ARBA00022679"/>
    </source>
</evidence>
<keyword evidence="8 17" id="KW-0808">Transferase</keyword>
<dbReference type="OrthoDB" id="422187at2759"/>
<evidence type="ECO:0000256" key="5">
    <source>
        <dbReference type="ARBA" id="ARBA00007064"/>
    </source>
</evidence>
<evidence type="ECO:0000256" key="10">
    <source>
        <dbReference type="ARBA" id="ARBA00022741"/>
    </source>
</evidence>
<evidence type="ECO:0000256" key="3">
    <source>
        <dbReference type="ARBA" id="ARBA00004658"/>
    </source>
</evidence>
<evidence type="ECO:0000256" key="6">
    <source>
        <dbReference type="ARBA" id="ARBA00011881"/>
    </source>
</evidence>
<dbReference type="STRING" id="1392247.A0A3N4KKX1"/>
<evidence type="ECO:0000313" key="19">
    <source>
        <dbReference type="EMBL" id="RPB11217.1"/>
    </source>
</evidence>
<comment type="subunit">
    <text evidence="6">Homotetramer.</text>
</comment>
<comment type="subcellular location">
    <subcellularLocation>
        <location evidence="2">Mitochondrion</location>
    </subcellularLocation>
</comment>
<name>A0A3N4KKX1_9PEZI</name>
<dbReference type="InterPro" id="IPR051182">
    <property type="entry name" value="Euk_NMN_adenylyltrnsfrase"/>
</dbReference>
<dbReference type="SUPFAM" id="SSF52374">
    <property type="entry name" value="Nucleotidylyl transferase"/>
    <property type="match status" value="1"/>
</dbReference>
<keyword evidence="7 17" id="KW-0662">Pyridine nucleotide biosynthesis</keyword>
<keyword evidence="12 17" id="KW-0520">NAD</keyword>
<keyword evidence="13" id="KW-0496">Mitochondrion</keyword>
<dbReference type="EMBL" id="ML119137">
    <property type="protein sequence ID" value="RPB11217.1"/>
    <property type="molecule type" value="Genomic_DNA"/>
</dbReference>
<dbReference type="Proteomes" id="UP000277580">
    <property type="component" value="Unassembled WGS sequence"/>
</dbReference>
<dbReference type="InterPro" id="IPR014729">
    <property type="entry name" value="Rossmann-like_a/b/a_fold"/>
</dbReference>
<dbReference type="EC" id="2.7.7.18" evidence="17"/>
<dbReference type="Gene3D" id="3.40.50.620">
    <property type="entry name" value="HUPs"/>
    <property type="match status" value="1"/>
</dbReference>
<dbReference type="NCBIfam" id="TIGR00482">
    <property type="entry name" value="nicotinate (nicotinamide) nucleotide adenylyltransferase"/>
    <property type="match status" value="1"/>
</dbReference>
<comment type="pathway">
    <text evidence="4">Cofactor biosynthesis; NAD(+) biosynthesis; deamido-NAD(+) from nicotinate D-ribonucleotide: step 1/1.</text>
</comment>
<feature type="domain" description="Cytidyltransferase-like" evidence="18">
    <location>
        <begin position="43"/>
        <end position="228"/>
    </location>
</feature>
<dbReference type="InParanoid" id="A0A3N4KKX1"/>
<dbReference type="GO" id="GO:0009435">
    <property type="term" value="P:NAD+ biosynthetic process"/>
    <property type="evidence" value="ECO:0007669"/>
    <property type="project" value="UniProtKB-UniPathway"/>
</dbReference>
<dbReference type="FunCoup" id="A0A3N4KKX1">
    <property type="interactions" value="519"/>
</dbReference>
<evidence type="ECO:0000256" key="2">
    <source>
        <dbReference type="ARBA" id="ARBA00004173"/>
    </source>
</evidence>
<evidence type="ECO:0000256" key="17">
    <source>
        <dbReference type="RuleBase" id="RU362021"/>
    </source>
</evidence>
<comment type="catalytic activity">
    <reaction evidence="14 17">
        <text>nicotinate beta-D-ribonucleotide + ATP + H(+) = deamido-NAD(+) + diphosphate</text>
        <dbReference type="Rhea" id="RHEA:22860"/>
        <dbReference type="ChEBI" id="CHEBI:15378"/>
        <dbReference type="ChEBI" id="CHEBI:30616"/>
        <dbReference type="ChEBI" id="CHEBI:33019"/>
        <dbReference type="ChEBI" id="CHEBI:57502"/>
        <dbReference type="ChEBI" id="CHEBI:58437"/>
        <dbReference type="EC" id="2.7.7.18"/>
    </reaction>
</comment>
<comment type="function">
    <text evidence="16">Catalyzes the formation of NAD(+) from nicotinamide mononucleotide (NMN) and ATP. Can also use the deamidated form; nicotinic acid mononucleotide (NaMN) as substrate with the same efficiency. Can use triazofurin monophosphate (TrMP) as substrate. Can also use GTP and ITP as nucleotide donors. Also catalyzes the reverse reaction, i.e. the pyrophosphorolytic cleavage of NAD(+). For the pyrophosphorolytic activity, can use NAD(+), NADH, NaAD, nicotinic acid adenine dinucleotide phosphate (NHD), nicotinamide guanine dinucleotide (NGD) as substrates. Fails to cleave phosphorylated dinucleotides NADP(+), NADPH and NaADP(+). Protects against axonal degeneration following injury. May be involved in the maintenance of axonal integrity. Also functions as a stress-response chaperone protein that prevents toxic aggregation of proteins; this function may be independent of its NAD(+) synthesis activity.</text>
</comment>
<keyword evidence="20" id="KW-1185">Reference proteome</keyword>
<dbReference type="CDD" id="cd09286">
    <property type="entry name" value="NMNAT_Eukarya"/>
    <property type="match status" value="1"/>
</dbReference>
<organism evidence="19 20">
    <name type="scientific">Morchella conica CCBAS932</name>
    <dbReference type="NCBI Taxonomy" id="1392247"/>
    <lineage>
        <taxon>Eukaryota</taxon>
        <taxon>Fungi</taxon>
        <taxon>Dikarya</taxon>
        <taxon>Ascomycota</taxon>
        <taxon>Pezizomycotina</taxon>
        <taxon>Pezizomycetes</taxon>
        <taxon>Pezizales</taxon>
        <taxon>Morchellaceae</taxon>
        <taxon>Morchella</taxon>
    </lineage>
</organism>
<dbReference type="GO" id="GO:0005524">
    <property type="term" value="F:ATP binding"/>
    <property type="evidence" value="ECO:0007669"/>
    <property type="project" value="UniProtKB-KW"/>
</dbReference>
<gene>
    <name evidence="19" type="ORF">P167DRAFT_554101</name>
</gene>
<comment type="cofactor">
    <cofactor evidence="1">
        <name>Mg(2+)</name>
        <dbReference type="ChEBI" id="CHEBI:18420"/>
    </cofactor>
</comment>
<sequence length="279" mass="30864">MALPPTTAISPPPVPASLETYAFPSSRLQRTLSDPTKTPLVLVACGSFSPITHMHLRMFEMAVDHVKQNMSSTHEVVAGYLSPVSDRYNKAGLASALHRVRMCELACNEASTWLMVDPWEAVQPDYQPTAVVLDHFAHCINDTLGGISGVPAKIMLLGGSDLLQTMSQPGVWSAADLAHILGDYGLLVVERNGTDVSEALAPLARWQDNIWIVRQLIANDISSTRIRQLIRQGMSVRYLLPGVVVDYIREHRLYGEHEEFKETRSSSMPPLRITHAKML</sequence>
<dbReference type="InterPro" id="IPR004821">
    <property type="entry name" value="Cyt_trans-like"/>
</dbReference>
<dbReference type="Pfam" id="PF01467">
    <property type="entry name" value="CTP_transf_like"/>
    <property type="match status" value="1"/>
</dbReference>
<evidence type="ECO:0000256" key="4">
    <source>
        <dbReference type="ARBA" id="ARBA00005019"/>
    </source>
</evidence>
<dbReference type="PANTHER" id="PTHR12039">
    <property type="entry name" value="NICOTINAMIDE MONONUCLEOTIDE ADENYLYLTRANSFERASE"/>
    <property type="match status" value="1"/>
</dbReference>
<dbReference type="InterPro" id="IPR005248">
    <property type="entry name" value="NadD/NMNAT"/>
</dbReference>
<dbReference type="GO" id="GO:0005759">
    <property type="term" value="C:mitochondrial matrix"/>
    <property type="evidence" value="ECO:0007669"/>
    <property type="project" value="UniProtKB-ARBA"/>
</dbReference>
<dbReference type="EC" id="2.7.7.1" evidence="17"/>
<comment type="catalytic activity">
    <reaction evidence="15 17">
        <text>beta-nicotinamide D-ribonucleotide + ATP + H(+) = diphosphate + NAD(+)</text>
        <dbReference type="Rhea" id="RHEA:21360"/>
        <dbReference type="ChEBI" id="CHEBI:14649"/>
        <dbReference type="ChEBI" id="CHEBI:15378"/>
        <dbReference type="ChEBI" id="CHEBI:30616"/>
        <dbReference type="ChEBI" id="CHEBI:33019"/>
        <dbReference type="ChEBI" id="CHEBI:57540"/>
        <dbReference type="EC" id="2.7.7.1"/>
    </reaction>
</comment>
<evidence type="ECO:0000256" key="15">
    <source>
        <dbReference type="ARBA" id="ARBA00049001"/>
    </source>
</evidence>
<evidence type="ECO:0000259" key="18">
    <source>
        <dbReference type="Pfam" id="PF01467"/>
    </source>
</evidence>
<evidence type="ECO:0000256" key="12">
    <source>
        <dbReference type="ARBA" id="ARBA00023027"/>
    </source>
</evidence>
<dbReference type="FunFam" id="3.40.50.620:FF:000221">
    <property type="entry name" value="Nicotinamide/nicotinic acid mononucleotide adenylyltransferase 3"/>
    <property type="match status" value="1"/>
</dbReference>
<evidence type="ECO:0000256" key="7">
    <source>
        <dbReference type="ARBA" id="ARBA00022642"/>
    </source>
</evidence>
<keyword evidence="9 17" id="KW-0548">Nucleotidyltransferase</keyword>
<comment type="pathway">
    <text evidence="3 17">Cofactor biosynthesis; NAD(+) biosynthesis; NAD(+) from nicotinamide D-ribonucleotide: step 1/1.</text>
</comment>
<dbReference type="AlphaFoldDB" id="A0A3N4KKX1"/>
<dbReference type="PANTHER" id="PTHR12039:SF0">
    <property type="entry name" value="NICOTINAMIDE-NUCLEOTIDE ADENYLYLTRANSFERASE"/>
    <property type="match status" value="1"/>
</dbReference>
<dbReference type="InterPro" id="IPR045094">
    <property type="entry name" value="NMNAT_euk"/>
</dbReference>
<dbReference type="GO" id="GO:0004515">
    <property type="term" value="F:nicotinate-nucleotide adenylyltransferase activity"/>
    <property type="evidence" value="ECO:0007669"/>
    <property type="project" value="UniProtKB-EC"/>
</dbReference>
<evidence type="ECO:0000313" key="20">
    <source>
        <dbReference type="Proteomes" id="UP000277580"/>
    </source>
</evidence>
<comment type="similarity">
    <text evidence="5 17">Belongs to the eukaryotic NMN adenylyltransferase family.</text>
</comment>
<keyword evidence="10 17" id="KW-0547">Nucleotide-binding</keyword>
<dbReference type="GO" id="GO:0000309">
    <property type="term" value="F:nicotinamide-nucleotide adenylyltransferase activity"/>
    <property type="evidence" value="ECO:0007669"/>
    <property type="project" value="UniProtKB-EC"/>
</dbReference>
<reference evidence="19 20" key="1">
    <citation type="journal article" date="2018" name="Nat. Ecol. Evol.">
        <title>Pezizomycetes genomes reveal the molecular basis of ectomycorrhizal truffle lifestyle.</title>
        <authorList>
            <person name="Murat C."/>
            <person name="Payen T."/>
            <person name="Noel B."/>
            <person name="Kuo A."/>
            <person name="Morin E."/>
            <person name="Chen J."/>
            <person name="Kohler A."/>
            <person name="Krizsan K."/>
            <person name="Balestrini R."/>
            <person name="Da Silva C."/>
            <person name="Montanini B."/>
            <person name="Hainaut M."/>
            <person name="Levati E."/>
            <person name="Barry K.W."/>
            <person name="Belfiori B."/>
            <person name="Cichocki N."/>
            <person name="Clum A."/>
            <person name="Dockter R.B."/>
            <person name="Fauchery L."/>
            <person name="Guy J."/>
            <person name="Iotti M."/>
            <person name="Le Tacon F."/>
            <person name="Lindquist E.A."/>
            <person name="Lipzen A."/>
            <person name="Malagnac F."/>
            <person name="Mello A."/>
            <person name="Molinier V."/>
            <person name="Miyauchi S."/>
            <person name="Poulain J."/>
            <person name="Riccioni C."/>
            <person name="Rubini A."/>
            <person name="Sitrit Y."/>
            <person name="Splivallo R."/>
            <person name="Traeger S."/>
            <person name="Wang M."/>
            <person name="Zifcakova L."/>
            <person name="Wipf D."/>
            <person name="Zambonelli A."/>
            <person name="Paolocci F."/>
            <person name="Nowrousian M."/>
            <person name="Ottonello S."/>
            <person name="Baldrian P."/>
            <person name="Spatafora J.W."/>
            <person name="Henrissat B."/>
            <person name="Nagy L.G."/>
            <person name="Aury J.M."/>
            <person name="Wincker P."/>
            <person name="Grigoriev I.V."/>
            <person name="Bonfante P."/>
            <person name="Martin F.M."/>
        </authorList>
    </citation>
    <scope>NUCLEOTIDE SEQUENCE [LARGE SCALE GENOMIC DNA]</scope>
    <source>
        <strain evidence="19 20">CCBAS932</strain>
    </source>
</reference>